<dbReference type="AlphaFoldDB" id="L9K9R9"/>
<reference evidence="3" key="2">
    <citation type="journal article" date="2013" name="Nat. Commun.">
        <title>Genome of the Chinese tree shrew.</title>
        <authorList>
            <person name="Fan Y."/>
            <person name="Huang Z.Y."/>
            <person name="Cao C.C."/>
            <person name="Chen C.S."/>
            <person name="Chen Y.X."/>
            <person name="Fan D.D."/>
            <person name="He J."/>
            <person name="Hou H.L."/>
            <person name="Hu L."/>
            <person name="Hu X.T."/>
            <person name="Jiang X.T."/>
            <person name="Lai R."/>
            <person name="Lang Y.S."/>
            <person name="Liang B."/>
            <person name="Liao S.G."/>
            <person name="Mu D."/>
            <person name="Ma Y.Y."/>
            <person name="Niu Y.Y."/>
            <person name="Sun X.Q."/>
            <person name="Xia J.Q."/>
            <person name="Xiao J."/>
            <person name="Xiong Z.Q."/>
            <person name="Xu L."/>
            <person name="Yang L."/>
            <person name="Zhang Y."/>
            <person name="Zhao W."/>
            <person name="Zhao X.D."/>
            <person name="Zheng Y.T."/>
            <person name="Zhou J.M."/>
            <person name="Zhu Y.B."/>
            <person name="Zhang G.J."/>
            <person name="Wang J."/>
            <person name="Yao Y.G."/>
        </authorList>
    </citation>
    <scope>NUCLEOTIDE SEQUENCE [LARGE SCALE GENOMIC DNA]</scope>
</reference>
<dbReference type="EMBL" id="KB320895">
    <property type="protein sequence ID" value="ELW59431.1"/>
    <property type="molecule type" value="Genomic_DNA"/>
</dbReference>
<accession>L9K9R9</accession>
<evidence type="ECO:0000313" key="2">
    <source>
        <dbReference type="EMBL" id="ELW59431.1"/>
    </source>
</evidence>
<feature type="compositionally biased region" description="Polar residues" evidence="1">
    <location>
        <begin position="23"/>
        <end position="33"/>
    </location>
</feature>
<dbReference type="InParanoid" id="L9K9R9"/>
<evidence type="ECO:0000313" key="3">
    <source>
        <dbReference type="Proteomes" id="UP000011518"/>
    </source>
</evidence>
<protein>
    <submittedName>
        <fullName evidence="2">Uncharacterized protein</fullName>
    </submittedName>
</protein>
<evidence type="ECO:0000256" key="1">
    <source>
        <dbReference type="SAM" id="MobiDB-lite"/>
    </source>
</evidence>
<keyword evidence="3" id="KW-1185">Reference proteome</keyword>
<organism evidence="2 3">
    <name type="scientific">Tupaia chinensis</name>
    <name type="common">Chinese tree shrew</name>
    <name type="synonym">Tupaia belangeri chinensis</name>
    <dbReference type="NCBI Taxonomy" id="246437"/>
    <lineage>
        <taxon>Eukaryota</taxon>
        <taxon>Metazoa</taxon>
        <taxon>Chordata</taxon>
        <taxon>Craniata</taxon>
        <taxon>Vertebrata</taxon>
        <taxon>Euteleostomi</taxon>
        <taxon>Mammalia</taxon>
        <taxon>Eutheria</taxon>
        <taxon>Euarchontoglires</taxon>
        <taxon>Scandentia</taxon>
        <taxon>Tupaiidae</taxon>
        <taxon>Tupaia</taxon>
    </lineage>
</organism>
<gene>
    <name evidence="2" type="ORF">TREES_T100012057</name>
</gene>
<sequence>MESQAGHGAFLPVAKDKPGPEWSSAQKGAWSTCTPPPYPAAHSSHVSHVRTSQEKEGSPIGNRGPEEELKHGFLACLVTLHLRYAVAACPPLGLLAEAEAADG</sequence>
<proteinExistence type="predicted"/>
<feature type="region of interest" description="Disordered" evidence="1">
    <location>
        <begin position="1"/>
        <end position="65"/>
    </location>
</feature>
<dbReference type="Proteomes" id="UP000011518">
    <property type="component" value="Unassembled WGS sequence"/>
</dbReference>
<name>L9K9R9_TUPCH</name>
<reference evidence="3" key="1">
    <citation type="submission" date="2012-07" db="EMBL/GenBank/DDBJ databases">
        <title>Genome of the Chinese tree shrew, a rising model animal genetically related to primates.</title>
        <authorList>
            <person name="Zhang G."/>
            <person name="Fan Y."/>
            <person name="Yao Y."/>
            <person name="Huang Z."/>
        </authorList>
    </citation>
    <scope>NUCLEOTIDE SEQUENCE [LARGE SCALE GENOMIC DNA]</scope>
</reference>